<comment type="caution">
    <text evidence="23">The sequence shown here is derived from an EMBL/GenBank/DDBJ whole genome shotgun (WGS) entry which is preliminary data.</text>
</comment>
<keyword evidence="3 23" id="KW-0436">Ligase</keyword>
<dbReference type="PANTHER" id="PTHR42705:SF2">
    <property type="entry name" value="BIFUNCTIONAL NON-HOMOLOGOUS END JOINING PROTEIN LIGD"/>
    <property type="match status" value="1"/>
</dbReference>
<dbReference type="InterPro" id="IPR033651">
    <property type="entry name" value="PaeLigD_Pol-like"/>
</dbReference>
<evidence type="ECO:0000256" key="14">
    <source>
        <dbReference type="ARBA" id="ARBA00023125"/>
    </source>
</evidence>
<evidence type="ECO:0000256" key="20">
    <source>
        <dbReference type="ARBA" id="ARBA00034003"/>
    </source>
</evidence>
<feature type="compositionally biased region" description="Basic and acidic residues" evidence="21">
    <location>
        <begin position="506"/>
        <end position="524"/>
    </location>
</feature>
<dbReference type="CDD" id="cd07906">
    <property type="entry name" value="Adenylation_DNA_ligase_LigD_LigC"/>
    <property type="match status" value="1"/>
</dbReference>
<evidence type="ECO:0000256" key="1">
    <source>
        <dbReference type="ARBA" id="ARBA00001936"/>
    </source>
</evidence>
<evidence type="ECO:0000256" key="6">
    <source>
        <dbReference type="ARBA" id="ARBA00022722"/>
    </source>
</evidence>
<comment type="cofactor">
    <cofactor evidence="1">
        <name>Mn(2+)</name>
        <dbReference type="ChEBI" id="CHEBI:29035"/>
    </cofactor>
</comment>
<evidence type="ECO:0000256" key="17">
    <source>
        <dbReference type="ARBA" id="ARBA00023211"/>
    </source>
</evidence>
<dbReference type="InterPro" id="IPR014145">
    <property type="entry name" value="LigD_pol_dom"/>
</dbReference>
<dbReference type="Pfam" id="PF01068">
    <property type="entry name" value="DNA_ligase_A_M"/>
    <property type="match status" value="1"/>
</dbReference>
<keyword evidence="4" id="KW-0808">Transferase</keyword>
<keyword evidence="17" id="KW-0464">Manganese</keyword>
<keyword evidence="15" id="KW-0233">DNA recombination</keyword>
<dbReference type="RefSeq" id="WP_269402005.1">
    <property type="nucleotide sequence ID" value="NZ_JAPWGW010000002.1"/>
</dbReference>
<dbReference type="CDD" id="cd04862">
    <property type="entry name" value="PaeLigD_Pol_like"/>
    <property type="match status" value="1"/>
</dbReference>
<evidence type="ECO:0000256" key="15">
    <source>
        <dbReference type="ARBA" id="ARBA00023172"/>
    </source>
</evidence>
<evidence type="ECO:0000256" key="19">
    <source>
        <dbReference type="ARBA" id="ARBA00029943"/>
    </source>
</evidence>
<evidence type="ECO:0000256" key="3">
    <source>
        <dbReference type="ARBA" id="ARBA00022598"/>
    </source>
</evidence>
<keyword evidence="6" id="KW-0540">Nuclease</keyword>
<organism evidence="23 24">
    <name type="scientific">Henriciella marina</name>
    <dbReference type="NCBI Taxonomy" id="453851"/>
    <lineage>
        <taxon>Bacteria</taxon>
        <taxon>Pseudomonadati</taxon>
        <taxon>Pseudomonadota</taxon>
        <taxon>Alphaproteobacteria</taxon>
        <taxon>Hyphomonadales</taxon>
        <taxon>Hyphomonadaceae</taxon>
        <taxon>Henriciella</taxon>
    </lineage>
</organism>
<feature type="domain" description="ATP-dependent DNA ligase family profile" evidence="22">
    <location>
        <begin position="307"/>
        <end position="398"/>
    </location>
</feature>
<keyword evidence="8" id="KW-0547">Nucleotide-binding</keyword>
<gene>
    <name evidence="23" type="primary">ligD</name>
    <name evidence="23" type="ORF">O4G74_07425</name>
</gene>
<keyword evidence="16" id="KW-0234">DNA repair</keyword>
<proteinExistence type="predicted"/>
<keyword evidence="18" id="KW-0511">Multifunctional enzyme</keyword>
<evidence type="ECO:0000256" key="21">
    <source>
        <dbReference type="SAM" id="MobiDB-lite"/>
    </source>
</evidence>
<keyword evidence="24" id="KW-1185">Reference proteome</keyword>
<dbReference type="EC" id="6.5.1.1" evidence="2"/>
<keyword evidence="5" id="KW-0548">Nucleotidyltransferase</keyword>
<dbReference type="Gene3D" id="3.30.470.30">
    <property type="entry name" value="DNA ligase/mRNA capping enzyme"/>
    <property type="match status" value="1"/>
</dbReference>
<keyword evidence="9" id="KW-0227">DNA damage</keyword>
<evidence type="ECO:0000313" key="23">
    <source>
        <dbReference type="EMBL" id="MCZ4297884.1"/>
    </source>
</evidence>
<evidence type="ECO:0000256" key="16">
    <source>
        <dbReference type="ARBA" id="ARBA00023204"/>
    </source>
</evidence>
<keyword evidence="10" id="KW-0378">Hydrolase</keyword>
<dbReference type="InterPro" id="IPR014143">
    <property type="entry name" value="NHEJ_ligase_prk"/>
</dbReference>
<dbReference type="Pfam" id="PF04679">
    <property type="entry name" value="DNA_ligase_A_C"/>
    <property type="match status" value="1"/>
</dbReference>
<keyword evidence="13" id="KW-0239">DNA-directed DNA polymerase</keyword>
<reference evidence="23" key="1">
    <citation type="submission" date="2022-12" db="EMBL/GenBank/DDBJ databases">
        <title>Bacterial isolates from different developmental stages of Nematostella vectensis.</title>
        <authorList>
            <person name="Fraune S."/>
        </authorList>
    </citation>
    <scope>NUCLEOTIDE SEQUENCE</scope>
    <source>
        <strain evidence="23">G21632-S1</strain>
    </source>
</reference>
<evidence type="ECO:0000256" key="12">
    <source>
        <dbReference type="ARBA" id="ARBA00022840"/>
    </source>
</evidence>
<evidence type="ECO:0000256" key="5">
    <source>
        <dbReference type="ARBA" id="ARBA00022695"/>
    </source>
</evidence>
<dbReference type="Gene3D" id="3.90.920.10">
    <property type="entry name" value="DNA primase, PRIM domain"/>
    <property type="match status" value="1"/>
</dbReference>
<feature type="region of interest" description="Disordered" evidence="21">
    <location>
        <begin position="503"/>
        <end position="529"/>
    </location>
</feature>
<evidence type="ECO:0000256" key="7">
    <source>
        <dbReference type="ARBA" id="ARBA00022723"/>
    </source>
</evidence>
<dbReference type="PROSITE" id="PS50160">
    <property type="entry name" value="DNA_LIGASE_A3"/>
    <property type="match status" value="1"/>
</dbReference>
<feature type="region of interest" description="Disordered" evidence="21">
    <location>
        <begin position="1"/>
        <end position="38"/>
    </location>
</feature>
<dbReference type="Gene3D" id="3.30.1490.70">
    <property type="match status" value="1"/>
</dbReference>
<evidence type="ECO:0000256" key="10">
    <source>
        <dbReference type="ARBA" id="ARBA00022801"/>
    </source>
</evidence>
<dbReference type="NCBIfam" id="TIGR02777">
    <property type="entry name" value="LigD_PE_dom"/>
    <property type="match status" value="1"/>
</dbReference>
<evidence type="ECO:0000256" key="13">
    <source>
        <dbReference type="ARBA" id="ARBA00022932"/>
    </source>
</evidence>
<dbReference type="InterPro" id="IPR012310">
    <property type="entry name" value="DNA_ligase_ATP-dep_cent"/>
</dbReference>
<feature type="compositionally biased region" description="Basic and acidic residues" evidence="21">
    <location>
        <begin position="10"/>
        <end position="28"/>
    </location>
</feature>
<protein>
    <recommendedName>
        <fullName evidence="2">DNA ligase (ATP)</fullName>
        <ecNumber evidence="2">6.5.1.1</ecNumber>
    </recommendedName>
    <alternativeName>
        <fullName evidence="19">NHEJ DNA polymerase</fullName>
    </alternativeName>
</protein>
<keyword evidence="7" id="KW-0479">Metal-binding</keyword>
<dbReference type="SUPFAM" id="SSF56091">
    <property type="entry name" value="DNA ligase/mRNA capping enzyme, catalytic domain"/>
    <property type="match status" value="1"/>
</dbReference>
<keyword evidence="11" id="KW-0269">Exonuclease</keyword>
<dbReference type="CDD" id="cd07971">
    <property type="entry name" value="OBF_DNA_ligase_LigD"/>
    <property type="match status" value="1"/>
</dbReference>
<keyword evidence="12" id="KW-0067">ATP-binding</keyword>
<evidence type="ECO:0000256" key="11">
    <source>
        <dbReference type="ARBA" id="ARBA00022839"/>
    </source>
</evidence>
<dbReference type="InterPro" id="IPR012340">
    <property type="entry name" value="NA-bd_OB-fold"/>
</dbReference>
<name>A0ABT4LXK0_9PROT</name>
<dbReference type="EMBL" id="JAPWGW010000002">
    <property type="protein sequence ID" value="MCZ4297884.1"/>
    <property type="molecule type" value="Genomic_DNA"/>
</dbReference>
<sequence>MAKSSSDTLKTYREKRDFSRTPEPDGSSRRRSKSRGKLSFVVQKHDASRLHYDFRLELDGVLKSWAVTKGPSLDPADKRLAVRTEDHPLDYGDFEGVIPDGYGAGTVMLWDQGEWIPREDPEEGLKKGSLKFDLKGQRMKGGWALVLMKNNSKKGRENWLLIKEKDDEADRNSDPRETWQTSVTTNRDFDEIAVAAASGDANILGEDEAPDFPDFVEPQLAKLRDDPPSGEEWLHELKFDGYRIQALIAGHQVRLITRNGKDWTDRYPDVAKALAELDVKSAAIDGELVALDDRGHSHFASLQAATKGEGDAALAYYAFDLLSLGGKDFRKKPLTERKAALKDIMPKDEDIIRFSDHIAGKGEDVIGKACGMGLEGIISKKAAAKYVSGRGSGWIKSKCVGRDEFVIGGYRRSDKRGRPFASLLLGEFENGKLLYRGRVGTGFNEALMDELAGAMAKLERKTPAFEDIPSDAKRGAVWLTPKLVGEIAYTERTSDGLLRHPSFQGLREDKAPKDVKTTAAKQEEAGDEDDGKVLGIRISHPDRVVYEEQGATKREIAKYLAEIAPRMIPHIKDHPVSLVRCPSGAGGKCFYQKHHTDSVPAAIGETKIKEKDGETSSYLVLNTAEALVSAAQIGALELHVWGSRTDKLEKPDRLVLDLDPDEGLDFEDVKSAAYEVRDVLGAAGLTTFVLLTGGKGLHVIAPLERRQGWDEVKAASRGLAKKLSEAAPDIYVAEASKAKRKGRIFIDWLRNERGATAVCPYSLRARPGAPVATPVRWDELAGISSGHDYTLSNIRRRLSSLKSDPWEGYDDVRQSISKSVLSVLADD</sequence>
<dbReference type="Proteomes" id="UP001083770">
    <property type="component" value="Unassembled WGS sequence"/>
</dbReference>
<dbReference type="Gene3D" id="2.40.50.140">
    <property type="entry name" value="Nucleic acid-binding proteins"/>
    <property type="match status" value="1"/>
</dbReference>
<evidence type="ECO:0000256" key="4">
    <source>
        <dbReference type="ARBA" id="ARBA00022679"/>
    </source>
</evidence>
<evidence type="ECO:0000313" key="24">
    <source>
        <dbReference type="Proteomes" id="UP001083770"/>
    </source>
</evidence>
<dbReference type="NCBIfam" id="TIGR02778">
    <property type="entry name" value="ligD_pol"/>
    <property type="match status" value="1"/>
</dbReference>
<comment type="catalytic activity">
    <reaction evidence="20">
        <text>ATP + (deoxyribonucleotide)n-3'-hydroxyl + 5'-phospho-(deoxyribonucleotide)m = (deoxyribonucleotide)n+m + AMP + diphosphate.</text>
        <dbReference type="EC" id="6.5.1.1"/>
    </reaction>
</comment>
<evidence type="ECO:0000256" key="18">
    <source>
        <dbReference type="ARBA" id="ARBA00023268"/>
    </source>
</evidence>
<dbReference type="InterPro" id="IPR014144">
    <property type="entry name" value="LigD_PE_domain"/>
</dbReference>
<dbReference type="NCBIfam" id="TIGR02779">
    <property type="entry name" value="NHEJ_ligase_lig"/>
    <property type="match status" value="1"/>
</dbReference>
<keyword evidence="14" id="KW-0238">DNA-binding</keyword>
<dbReference type="NCBIfam" id="TIGR02776">
    <property type="entry name" value="NHEJ_ligase_prk"/>
    <property type="match status" value="1"/>
</dbReference>
<dbReference type="Pfam" id="PF21686">
    <property type="entry name" value="LigD_Prim-Pol"/>
    <property type="match status" value="1"/>
</dbReference>
<dbReference type="InterPro" id="IPR052171">
    <property type="entry name" value="NHEJ_LigD"/>
</dbReference>
<dbReference type="Pfam" id="PF13298">
    <property type="entry name" value="LigD_N"/>
    <property type="match status" value="1"/>
</dbReference>
<evidence type="ECO:0000259" key="22">
    <source>
        <dbReference type="PROSITE" id="PS50160"/>
    </source>
</evidence>
<dbReference type="InterPro" id="IPR012309">
    <property type="entry name" value="DNA_ligase_ATP-dep_C"/>
</dbReference>
<evidence type="ECO:0000256" key="2">
    <source>
        <dbReference type="ARBA" id="ARBA00012727"/>
    </source>
</evidence>
<dbReference type="InterPro" id="IPR014146">
    <property type="entry name" value="LigD_ligase_dom"/>
</dbReference>
<accession>A0ABT4LXK0</accession>
<evidence type="ECO:0000256" key="9">
    <source>
        <dbReference type="ARBA" id="ARBA00022763"/>
    </source>
</evidence>
<dbReference type="GO" id="GO:0003910">
    <property type="term" value="F:DNA ligase (ATP) activity"/>
    <property type="evidence" value="ECO:0007669"/>
    <property type="project" value="UniProtKB-EC"/>
</dbReference>
<dbReference type="PANTHER" id="PTHR42705">
    <property type="entry name" value="BIFUNCTIONAL NON-HOMOLOGOUS END JOINING PROTEIN LIGD"/>
    <property type="match status" value="1"/>
</dbReference>
<dbReference type="SUPFAM" id="SSF50249">
    <property type="entry name" value="Nucleic acid-binding proteins"/>
    <property type="match status" value="1"/>
</dbReference>
<evidence type="ECO:0000256" key="8">
    <source>
        <dbReference type="ARBA" id="ARBA00022741"/>
    </source>
</evidence>